<dbReference type="RefSeq" id="WP_378162613.1">
    <property type="nucleotide sequence ID" value="NZ_JBHSBU010000001.1"/>
</dbReference>
<protein>
    <submittedName>
        <fullName evidence="2">Uncharacterized protein</fullName>
    </submittedName>
</protein>
<dbReference type="Proteomes" id="UP001595791">
    <property type="component" value="Unassembled WGS sequence"/>
</dbReference>
<feature type="region of interest" description="Disordered" evidence="1">
    <location>
        <begin position="1"/>
        <end position="59"/>
    </location>
</feature>
<sequence>MANKTLGTRQKLPARHHASSRPVQTPVSAPDDPHPSAAPAPPPTSPSPLLRRLLKPLAR</sequence>
<proteinExistence type="predicted"/>
<feature type="compositionally biased region" description="Pro residues" evidence="1">
    <location>
        <begin position="36"/>
        <end position="46"/>
    </location>
</feature>
<gene>
    <name evidence="2" type="ORF">ACFOW7_07290</name>
</gene>
<evidence type="ECO:0000256" key="1">
    <source>
        <dbReference type="SAM" id="MobiDB-lite"/>
    </source>
</evidence>
<evidence type="ECO:0000313" key="2">
    <source>
        <dbReference type="EMBL" id="MFC4159160.1"/>
    </source>
</evidence>
<evidence type="ECO:0000313" key="3">
    <source>
        <dbReference type="Proteomes" id="UP001595791"/>
    </source>
</evidence>
<dbReference type="EMBL" id="JBHSBU010000001">
    <property type="protein sequence ID" value="MFC4159160.1"/>
    <property type="molecule type" value="Genomic_DNA"/>
</dbReference>
<keyword evidence="3" id="KW-1185">Reference proteome</keyword>
<accession>A0ABV8MQJ3</accession>
<name>A0ABV8MQJ3_9NEIS</name>
<reference evidence="3" key="1">
    <citation type="journal article" date="2019" name="Int. J. Syst. Evol. Microbiol.">
        <title>The Global Catalogue of Microorganisms (GCM) 10K type strain sequencing project: providing services to taxonomists for standard genome sequencing and annotation.</title>
        <authorList>
            <consortium name="The Broad Institute Genomics Platform"/>
            <consortium name="The Broad Institute Genome Sequencing Center for Infectious Disease"/>
            <person name="Wu L."/>
            <person name="Ma J."/>
        </authorList>
    </citation>
    <scope>NUCLEOTIDE SEQUENCE [LARGE SCALE GENOMIC DNA]</scope>
    <source>
        <strain evidence="3">LMG 29894</strain>
    </source>
</reference>
<comment type="caution">
    <text evidence="2">The sequence shown here is derived from an EMBL/GenBank/DDBJ whole genome shotgun (WGS) entry which is preliminary data.</text>
</comment>
<organism evidence="2 3">
    <name type="scientific">Chitinimonas lacunae</name>
    <dbReference type="NCBI Taxonomy" id="1963018"/>
    <lineage>
        <taxon>Bacteria</taxon>
        <taxon>Pseudomonadati</taxon>
        <taxon>Pseudomonadota</taxon>
        <taxon>Betaproteobacteria</taxon>
        <taxon>Neisseriales</taxon>
        <taxon>Chitinibacteraceae</taxon>
        <taxon>Chitinimonas</taxon>
    </lineage>
</organism>